<dbReference type="GO" id="GO:0045454">
    <property type="term" value="P:cell redox homeostasis"/>
    <property type="evidence" value="ECO:0007669"/>
    <property type="project" value="TreeGrafter"/>
</dbReference>
<feature type="binding site" evidence="11">
    <location>
        <position position="12"/>
    </location>
    <ligand>
        <name>[4Fe-4S] cluster</name>
        <dbReference type="ChEBI" id="CHEBI:49883"/>
    </ligand>
</feature>
<keyword evidence="4 11" id="KW-0479">Metal-binding</keyword>
<dbReference type="GO" id="GO:0045892">
    <property type="term" value="P:negative regulation of DNA-templated transcription"/>
    <property type="evidence" value="ECO:0007669"/>
    <property type="project" value="TreeGrafter"/>
</dbReference>
<evidence type="ECO:0000256" key="3">
    <source>
        <dbReference type="ARBA" id="ARBA00022485"/>
    </source>
</evidence>
<dbReference type="HAMAP" id="MF_01479">
    <property type="entry name" value="WhiB"/>
    <property type="match status" value="1"/>
</dbReference>
<keyword evidence="11" id="KW-0963">Cytoplasm</keyword>
<evidence type="ECO:0000256" key="10">
    <source>
        <dbReference type="ARBA" id="ARBA00023163"/>
    </source>
</evidence>
<evidence type="ECO:0000256" key="9">
    <source>
        <dbReference type="ARBA" id="ARBA00023157"/>
    </source>
</evidence>
<sequence length="98" mass="10988">MPMPDWMRRAACRAADPELFYPNAGDAVAIAAAKDICAGCPVVAECLEYAIANNEQYGVWGALTPEERRAIARRDMRRRRSEAIWRATRNRGNAYRGS</sequence>
<comment type="cofactor">
    <cofactor evidence="11">
        <name>[4Fe-4S] cluster</name>
        <dbReference type="ChEBI" id="CHEBI:49883"/>
    </cofactor>
    <text evidence="11">Binds 1 [4Fe-4S] cluster per subunit. Following nitrosylation of the [4Fe-4S] cluster binds 1 [4Fe-8(NO)] cluster per subunit.</text>
</comment>
<dbReference type="GO" id="GO:0047134">
    <property type="term" value="F:protein-disulfide reductase [NAD(P)H] activity"/>
    <property type="evidence" value="ECO:0007669"/>
    <property type="project" value="TreeGrafter"/>
</dbReference>
<gene>
    <name evidence="11" type="primary">whiB</name>
    <name evidence="13" type="ORF">EMO91_07010</name>
</gene>
<comment type="subcellular location">
    <subcellularLocation>
        <location evidence="1 11">Cytoplasm</location>
    </subcellularLocation>
</comment>
<evidence type="ECO:0000256" key="1">
    <source>
        <dbReference type="ARBA" id="ARBA00004496"/>
    </source>
</evidence>
<accession>A0A5M9ZLJ6</accession>
<evidence type="ECO:0000256" key="8">
    <source>
        <dbReference type="ARBA" id="ARBA00023125"/>
    </source>
</evidence>
<dbReference type="GO" id="GO:0035731">
    <property type="term" value="F:dinitrosyl-iron complex binding"/>
    <property type="evidence" value="ECO:0007669"/>
    <property type="project" value="UniProtKB-UniRule"/>
</dbReference>
<keyword evidence="10 11" id="KW-0804">Transcription</keyword>
<keyword evidence="5 11" id="KW-0408">Iron</keyword>
<evidence type="ECO:0000256" key="7">
    <source>
        <dbReference type="ARBA" id="ARBA00023015"/>
    </source>
</evidence>
<comment type="similarity">
    <text evidence="2 11">Belongs to the WhiB family.</text>
</comment>
<feature type="binding site" evidence="11">
    <location>
        <position position="46"/>
    </location>
    <ligand>
        <name>[4Fe-4S] cluster</name>
        <dbReference type="ChEBI" id="CHEBI:49883"/>
    </ligand>
</feature>
<evidence type="ECO:0000313" key="14">
    <source>
        <dbReference type="Proteomes" id="UP000410049"/>
    </source>
</evidence>
<keyword evidence="8 11" id="KW-0238">DNA-binding</keyword>
<dbReference type="InterPro" id="IPR034768">
    <property type="entry name" value="4FE4S_WBL"/>
</dbReference>
<dbReference type="GO" id="GO:0051539">
    <property type="term" value="F:4 iron, 4 sulfur cluster binding"/>
    <property type="evidence" value="ECO:0007669"/>
    <property type="project" value="UniProtKB-UniRule"/>
</dbReference>
<feature type="binding site" evidence="11">
    <location>
        <position position="40"/>
    </location>
    <ligand>
        <name>[4Fe-4S] cluster</name>
        <dbReference type="ChEBI" id="CHEBI:49883"/>
    </ligand>
</feature>
<keyword evidence="6 11" id="KW-0411">Iron-sulfur</keyword>
<reference evidence="13 14" key="1">
    <citation type="journal article" date="2019" name="Syst. Appl. Microbiol.">
        <title>Characterization of Bifidobacterium species in feaces of the Egyptian fruit bat: Description of B. vespertilionis sp. nov. and B. rousetti sp. nov.</title>
        <authorList>
            <person name="Modesto M."/>
            <person name="Satti M."/>
            <person name="Watanabe K."/>
            <person name="Puglisi E."/>
            <person name="Morelli L."/>
            <person name="Huang C.-H."/>
            <person name="Liou J.-S."/>
            <person name="Miyashita M."/>
            <person name="Tamura T."/>
            <person name="Saito S."/>
            <person name="Mori K."/>
            <person name="Huang L."/>
            <person name="Sciavilla P."/>
            <person name="Sandri C."/>
            <person name="Spiezio C."/>
            <person name="Vitali F."/>
            <person name="Cavalieri D."/>
            <person name="Perpetuini G."/>
            <person name="Tofalo R."/>
            <person name="Bonetti A."/>
            <person name="Arita M."/>
            <person name="Mattarelli P."/>
        </authorList>
    </citation>
    <scope>NUCLEOTIDE SEQUENCE [LARGE SCALE GENOMIC DNA]</scope>
    <source>
        <strain evidence="13 14">RST17</strain>
    </source>
</reference>
<feature type="domain" description="4Fe-4S Wbl-type" evidence="12">
    <location>
        <begin position="11"/>
        <end position="70"/>
    </location>
</feature>
<evidence type="ECO:0000256" key="6">
    <source>
        <dbReference type="ARBA" id="ARBA00023014"/>
    </source>
</evidence>
<dbReference type="Pfam" id="PF02467">
    <property type="entry name" value="Whib"/>
    <property type="match status" value="1"/>
</dbReference>
<dbReference type="InterPro" id="IPR003482">
    <property type="entry name" value="Whib"/>
</dbReference>
<dbReference type="AlphaFoldDB" id="A0A5M9ZLJ6"/>
<keyword evidence="3 11" id="KW-0004">4Fe-4S</keyword>
<comment type="function">
    <text evidence="11">Acts as a transcriptional regulator. Probably redox-responsive. The apo- but not holo-form probably binds DNA.</text>
</comment>
<protein>
    <recommendedName>
        <fullName evidence="11">Transcriptional regulator WhiB</fullName>
    </recommendedName>
</protein>
<keyword evidence="7 11" id="KW-0805">Transcription regulation</keyword>
<dbReference type="Proteomes" id="UP000410049">
    <property type="component" value="Unassembled WGS sequence"/>
</dbReference>
<evidence type="ECO:0000256" key="11">
    <source>
        <dbReference type="HAMAP-Rule" id="MF_01479"/>
    </source>
</evidence>
<comment type="PTM">
    <text evidence="11">The Fe-S cluster can be nitrosylated by nitric oxide (NO).</text>
</comment>
<comment type="caution">
    <text evidence="13">The sequence shown here is derived from an EMBL/GenBank/DDBJ whole genome shotgun (WGS) entry which is preliminary data.</text>
</comment>
<evidence type="ECO:0000256" key="2">
    <source>
        <dbReference type="ARBA" id="ARBA00006597"/>
    </source>
</evidence>
<evidence type="ECO:0000256" key="5">
    <source>
        <dbReference type="ARBA" id="ARBA00023004"/>
    </source>
</evidence>
<evidence type="ECO:0000256" key="4">
    <source>
        <dbReference type="ARBA" id="ARBA00022723"/>
    </source>
</evidence>
<evidence type="ECO:0000259" key="12">
    <source>
        <dbReference type="PROSITE" id="PS51674"/>
    </source>
</evidence>
<keyword evidence="9 11" id="KW-1015">Disulfide bond</keyword>
<feature type="binding site" evidence="11">
    <location>
        <position position="37"/>
    </location>
    <ligand>
        <name>[4Fe-4S] cluster</name>
        <dbReference type="ChEBI" id="CHEBI:49883"/>
    </ligand>
</feature>
<proteinExistence type="inferred from homology"/>
<dbReference type="PANTHER" id="PTHR38839">
    <property type="entry name" value="TRANSCRIPTIONAL REGULATOR WHID-RELATED"/>
    <property type="match status" value="1"/>
</dbReference>
<comment type="PTM">
    <text evidence="11">Upon Fe-S cluster removal intramolecular disulfide bonds are formed.</text>
</comment>
<name>A0A5M9ZLJ6_9BIFI</name>
<dbReference type="GO" id="GO:0046872">
    <property type="term" value="F:metal ion binding"/>
    <property type="evidence" value="ECO:0007669"/>
    <property type="project" value="UniProtKB-KW"/>
</dbReference>
<dbReference type="PROSITE" id="PS51674">
    <property type="entry name" value="4FE4S_WBL"/>
    <property type="match status" value="1"/>
</dbReference>
<evidence type="ECO:0000313" key="13">
    <source>
        <dbReference type="EMBL" id="KAA8828183.1"/>
    </source>
</evidence>
<dbReference type="GO" id="GO:0005737">
    <property type="term" value="C:cytoplasm"/>
    <property type="evidence" value="ECO:0007669"/>
    <property type="project" value="UniProtKB-SubCell"/>
</dbReference>
<dbReference type="EMBL" id="RZUH01000004">
    <property type="protein sequence ID" value="KAA8828183.1"/>
    <property type="molecule type" value="Genomic_DNA"/>
</dbReference>
<dbReference type="GO" id="GO:0003677">
    <property type="term" value="F:DNA binding"/>
    <property type="evidence" value="ECO:0007669"/>
    <property type="project" value="UniProtKB-UniRule"/>
</dbReference>
<dbReference type="RefSeq" id="WP_150379350.1">
    <property type="nucleotide sequence ID" value="NZ_RZUH01000004.1"/>
</dbReference>
<organism evidence="13 14">
    <name type="scientific">Bifidobacterium myosotis</name>
    <dbReference type="NCBI Taxonomy" id="1630166"/>
    <lineage>
        <taxon>Bacteria</taxon>
        <taxon>Bacillati</taxon>
        <taxon>Actinomycetota</taxon>
        <taxon>Actinomycetes</taxon>
        <taxon>Bifidobacteriales</taxon>
        <taxon>Bifidobacteriaceae</taxon>
        <taxon>Bifidobacterium</taxon>
    </lineage>
</organism>